<dbReference type="EMBL" id="BMAU01021098">
    <property type="protein sequence ID" value="GFX90393.1"/>
    <property type="molecule type" value="Genomic_DNA"/>
</dbReference>
<name>A0A8X6V0L6_TRICX</name>
<dbReference type="AlphaFoldDB" id="A0A8X6V0L6"/>
<gene>
    <name evidence="1" type="primary">NCL1_57192</name>
    <name evidence="1" type="ORF">TNCV_5067801</name>
</gene>
<dbReference type="Proteomes" id="UP000887159">
    <property type="component" value="Unassembled WGS sequence"/>
</dbReference>
<protein>
    <submittedName>
        <fullName evidence="1">Uncharacterized protein</fullName>
    </submittedName>
</protein>
<proteinExistence type="predicted"/>
<keyword evidence="2" id="KW-1185">Reference proteome</keyword>
<accession>A0A8X6V0L6</accession>
<comment type="caution">
    <text evidence="1">The sequence shown here is derived from an EMBL/GenBank/DDBJ whole genome shotgun (WGS) entry which is preliminary data.</text>
</comment>
<evidence type="ECO:0000313" key="1">
    <source>
        <dbReference type="EMBL" id="GFX90393.1"/>
    </source>
</evidence>
<reference evidence="1" key="1">
    <citation type="submission" date="2020-08" db="EMBL/GenBank/DDBJ databases">
        <title>Multicomponent nature underlies the extraordinary mechanical properties of spider dragline silk.</title>
        <authorList>
            <person name="Kono N."/>
            <person name="Nakamura H."/>
            <person name="Mori M."/>
            <person name="Yoshida Y."/>
            <person name="Ohtoshi R."/>
            <person name="Malay A.D."/>
            <person name="Moran D.A.P."/>
            <person name="Tomita M."/>
            <person name="Numata K."/>
            <person name="Arakawa K."/>
        </authorList>
    </citation>
    <scope>NUCLEOTIDE SEQUENCE</scope>
</reference>
<evidence type="ECO:0000313" key="2">
    <source>
        <dbReference type="Proteomes" id="UP000887159"/>
    </source>
</evidence>
<organism evidence="1 2">
    <name type="scientific">Trichonephila clavipes</name>
    <name type="common">Golden silk orbweaver</name>
    <name type="synonym">Nephila clavipes</name>
    <dbReference type="NCBI Taxonomy" id="2585209"/>
    <lineage>
        <taxon>Eukaryota</taxon>
        <taxon>Metazoa</taxon>
        <taxon>Ecdysozoa</taxon>
        <taxon>Arthropoda</taxon>
        <taxon>Chelicerata</taxon>
        <taxon>Arachnida</taxon>
        <taxon>Araneae</taxon>
        <taxon>Araneomorphae</taxon>
        <taxon>Entelegynae</taxon>
        <taxon>Araneoidea</taxon>
        <taxon>Nephilidae</taxon>
        <taxon>Trichonephila</taxon>
    </lineage>
</organism>
<sequence length="228" mass="27010">MPVKSDEALSLLIAVVWRTREAERDFCDLPIRRDEGRVVDSSLVFKRVFFQEKKEDWREEPSPGWRKGENPCPGSRKHERRALVGTDWRRALRRRKHIFGNGSEDVQLSYEDDLRRTIYSSINRVNAEIREGFQQWQNLAQKYAFLRPEVILSMDELNLDQAPHDINKEFQVERVRLQVFVTTTDPDCKKELIRSGFLGLLKYIIESKLGRWLTKHCHNVENFLNICH</sequence>